<evidence type="ECO:0000256" key="2">
    <source>
        <dbReference type="ARBA" id="ARBA00022692"/>
    </source>
</evidence>
<feature type="transmembrane region" description="Helical" evidence="6">
    <location>
        <begin position="408"/>
        <end position="430"/>
    </location>
</feature>
<feature type="transmembrane region" description="Helical" evidence="6">
    <location>
        <begin position="247"/>
        <end position="268"/>
    </location>
</feature>
<feature type="transmembrane region" description="Helical" evidence="6">
    <location>
        <begin position="348"/>
        <end position="367"/>
    </location>
</feature>
<feature type="transmembrane region" description="Helical" evidence="6">
    <location>
        <begin position="102"/>
        <end position="127"/>
    </location>
</feature>
<dbReference type="InterPro" id="IPR001046">
    <property type="entry name" value="NRAMP_fam"/>
</dbReference>
<evidence type="ECO:0000256" key="1">
    <source>
        <dbReference type="ARBA" id="ARBA00004141"/>
    </source>
</evidence>
<protein>
    <submittedName>
        <fullName evidence="7">Iron transporter</fullName>
    </submittedName>
</protein>
<dbReference type="GO" id="GO:0005384">
    <property type="term" value="F:manganese ion transmembrane transporter activity"/>
    <property type="evidence" value="ECO:0007669"/>
    <property type="project" value="TreeGrafter"/>
</dbReference>
<evidence type="ECO:0000313" key="7">
    <source>
        <dbReference type="EMBL" id="KIQ06024.1"/>
    </source>
</evidence>
<feature type="transmembrane region" description="Helical" evidence="6">
    <location>
        <begin position="139"/>
        <end position="156"/>
    </location>
</feature>
<feature type="transmembrane region" description="Helical" evidence="6">
    <location>
        <begin position="61"/>
        <end position="81"/>
    </location>
</feature>
<keyword evidence="4 6" id="KW-0472">Membrane</keyword>
<feature type="transmembrane region" description="Helical" evidence="6">
    <location>
        <begin position="373"/>
        <end position="396"/>
    </location>
</feature>
<dbReference type="GO" id="GO:0034755">
    <property type="term" value="P:iron ion transmembrane transport"/>
    <property type="evidence" value="ECO:0007669"/>
    <property type="project" value="TreeGrafter"/>
</dbReference>
<dbReference type="EMBL" id="JXQW01000004">
    <property type="protein sequence ID" value="KIQ06024.1"/>
    <property type="molecule type" value="Genomic_DNA"/>
</dbReference>
<comment type="subcellular location">
    <subcellularLocation>
        <location evidence="1">Membrane</location>
        <topology evidence="1">Multi-pass membrane protein</topology>
    </subcellularLocation>
</comment>
<dbReference type="AlphaFoldDB" id="A0A0D0L7Y1"/>
<organism evidence="7 8">
    <name type="scientific">Pseudomonas fulva</name>
    <dbReference type="NCBI Taxonomy" id="47880"/>
    <lineage>
        <taxon>Bacteria</taxon>
        <taxon>Pseudomonadati</taxon>
        <taxon>Pseudomonadota</taxon>
        <taxon>Gammaproteobacteria</taxon>
        <taxon>Pseudomonadales</taxon>
        <taxon>Pseudomonadaceae</taxon>
        <taxon>Pseudomonas</taxon>
    </lineage>
</organism>
<proteinExistence type="predicted"/>
<feature type="region of interest" description="Disordered" evidence="5">
    <location>
        <begin position="1"/>
        <end position="25"/>
    </location>
</feature>
<evidence type="ECO:0000256" key="4">
    <source>
        <dbReference type="ARBA" id="ARBA00023136"/>
    </source>
</evidence>
<keyword evidence="2 6" id="KW-0812">Transmembrane</keyword>
<evidence type="ECO:0000313" key="8">
    <source>
        <dbReference type="Proteomes" id="UP000032068"/>
    </source>
</evidence>
<dbReference type="NCBIfam" id="NF037982">
    <property type="entry name" value="Nramp_1"/>
    <property type="match status" value="2"/>
</dbReference>
<sequence>MTDNKNETRAPSLEEPNDATPPSSTAARWKLIGPGIVVAVTGVGAGDLVATLIAGSRFGYALLWAAIVGCIVKIALAEGSARYHLATGSTILEGWRSLGKWTYWYFGIYIVIWGFVYGGTAMSATALPLAALFPDVMPFWMWGALSGIAGAVFVLFNRYSAFETVMKLFIGIMFVVVVGLAILVMPNLGQALTGLMPTIPEGSAIYTLGLIGGVGGTITMASYGYWVQAKGWRTPAWMGMMRLDNRVAYIATGIFVISMLIVGAELLYTAQVTLAGGDRGLLDLDEILRERFGSVVSILFLVGFAATTFSSILGVWHGVSLLFADFVRQVQGGEQAKGAQQDLERTPAFRFYVLWLTFPPMILLTLGRPFGLVIAYGAFGAFFMPFLALTLIWLLNSKRVPMEWRSGWLSNGLLGIAAALFVVLCLNELIRLIG</sequence>
<feature type="transmembrane region" description="Helical" evidence="6">
    <location>
        <begin position="168"/>
        <end position="185"/>
    </location>
</feature>
<dbReference type="PANTHER" id="PTHR11706">
    <property type="entry name" value="SOLUTE CARRIER PROTEIN FAMILY 11 MEMBER"/>
    <property type="match status" value="1"/>
</dbReference>
<feature type="transmembrane region" description="Helical" evidence="6">
    <location>
        <begin position="205"/>
        <end position="226"/>
    </location>
</feature>
<evidence type="ECO:0000256" key="5">
    <source>
        <dbReference type="SAM" id="MobiDB-lite"/>
    </source>
</evidence>
<dbReference type="OrthoDB" id="9787548at2"/>
<comment type="caution">
    <text evidence="7">The sequence shown here is derived from an EMBL/GenBank/DDBJ whole genome shotgun (WGS) entry which is preliminary data.</text>
</comment>
<feature type="transmembrane region" description="Helical" evidence="6">
    <location>
        <begin position="298"/>
        <end position="327"/>
    </location>
</feature>
<dbReference type="PANTHER" id="PTHR11706:SF3">
    <property type="entry name" value="METAL ION TRANSPORT PROTEIN"/>
    <property type="match status" value="1"/>
</dbReference>
<accession>A0A0D0L7Y1</accession>
<name>A0A0D0L7Y1_9PSED</name>
<evidence type="ECO:0000256" key="6">
    <source>
        <dbReference type="SAM" id="Phobius"/>
    </source>
</evidence>
<reference evidence="7 8" key="1">
    <citation type="submission" date="2014-12" db="EMBL/GenBank/DDBJ databases">
        <title>16Stimator: statistical estimation of ribosomal gene copy numbers from draft genome assemblies.</title>
        <authorList>
            <person name="Perisin M.A."/>
            <person name="Vetter M."/>
            <person name="Gilbert J.A."/>
            <person name="Bergelson J."/>
        </authorList>
    </citation>
    <scope>NUCLEOTIDE SEQUENCE [LARGE SCALE GENOMIC DNA]</scope>
    <source>
        <strain evidence="7 8">MEJ086</strain>
    </source>
</reference>
<dbReference type="GO" id="GO:0005886">
    <property type="term" value="C:plasma membrane"/>
    <property type="evidence" value="ECO:0007669"/>
    <property type="project" value="TreeGrafter"/>
</dbReference>
<gene>
    <name evidence="7" type="ORF">RU08_02190</name>
</gene>
<dbReference type="Proteomes" id="UP000032068">
    <property type="component" value="Unassembled WGS sequence"/>
</dbReference>
<dbReference type="GO" id="GO:0015086">
    <property type="term" value="F:cadmium ion transmembrane transporter activity"/>
    <property type="evidence" value="ECO:0007669"/>
    <property type="project" value="TreeGrafter"/>
</dbReference>
<dbReference type="RefSeq" id="WP_042552159.1">
    <property type="nucleotide sequence ID" value="NZ_JXQW01000004.1"/>
</dbReference>
<evidence type="ECO:0000256" key="3">
    <source>
        <dbReference type="ARBA" id="ARBA00022989"/>
    </source>
</evidence>
<keyword evidence="3 6" id="KW-1133">Transmembrane helix</keyword>
<dbReference type="Pfam" id="PF01566">
    <property type="entry name" value="Nramp"/>
    <property type="match status" value="1"/>
</dbReference>
<feature type="transmembrane region" description="Helical" evidence="6">
    <location>
        <begin position="31"/>
        <end position="55"/>
    </location>
</feature>